<evidence type="ECO:0000256" key="9">
    <source>
        <dbReference type="ARBA" id="ARBA00022989"/>
    </source>
</evidence>
<gene>
    <name evidence="15" type="ORF">RJ639_016954</name>
</gene>
<dbReference type="GO" id="GO:0016020">
    <property type="term" value="C:membrane"/>
    <property type="evidence" value="ECO:0007669"/>
    <property type="project" value="UniProtKB-SubCell"/>
</dbReference>
<keyword evidence="7" id="KW-0418">Kinase</keyword>
<evidence type="ECO:0000256" key="2">
    <source>
        <dbReference type="ARBA" id="ARBA00022527"/>
    </source>
</evidence>
<evidence type="ECO:0000256" key="8">
    <source>
        <dbReference type="ARBA" id="ARBA00022840"/>
    </source>
</evidence>
<dbReference type="GO" id="GO:0005524">
    <property type="term" value="F:ATP binding"/>
    <property type="evidence" value="ECO:0007669"/>
    <property type="project" value="UniProtKB-UniRule"/>
</dbReference>
<dbReference type="AlphaFoldDB" id="A0AA88VDA7"/>
<comment type="caution">
    <text evidence="15">The sequence shown here is derived from an EMBL/GenBank/DDBJ whole genome shotgun (WGS) entry which is preliminary data.</text>
</comment>
<evidence type="ECO:0000256" key="12">
    <source>
        <dbReference type="PROSITE-ProRule" id="PRU10141"/>
    </source>
</evidence>
<proteinExistence type="inferred from homology"/>
<keyword evidence="16" id="KW-1185">Reference proteome</keyword>
<comment type="subcellular location">
    <subcellularLocation>
        <location evidence="1">Membrane</location>
        <topology evidence="1">Single-pass type I membrane protein</topology>
    </subcellularLocation>
</comment>
<dbReference type="InterPro" id="IPR011009">
    <property type="entry name" value="Kinase-like_dom_sf"/>
</dbReference>
<feature type="binding site" evidence="12">
    <location>
        <position position="152"/>
    </location>
    <ligand>
        <name>ATP</name>
        <dbReference type="ChEBI" id="CHEBI:30616"/>
    </ligand>
</feature>
<dbReference type="InterPro" id="IPR045874">
    <property type="entry name" value="LRK10/LRL21-25-like"/>
</dbReference>
<dbReference type="Proteomes" id="UP001188597">
    <property type="component" value="Unassembled WGS sequence"/>
</dbReference>
<keyword evidence="9" id="KW-1133">Transmembrane helix</keyword>
<evidence type="ECO:0000256" key="6">
    <source>
        <dbReference type="ARBA" id="ARBA00022741"/>
    </source>
</evidence>
<dbReference type="Gene3D" id="3.30.200.20">
    <property type="entry name" value="Phosphorylase Kinase, domain 1"/>
    <property type="match status" value="1"/>
</dbReference>
<dbReference type="SMART" id="SM00220">
    <property type="entry name" value="S_TKc"/>
    <property type="match status" value="1"/>
</dbReference>
<sequence length="403" mass="45847">MAGPLWPHRATLQASLPAPPRVGQIGTWGDLSIIHDKCNVSLAYPYPRPGDVDSSNLSISSVHQQLIRGSELVFWSFDSYPLPFTLRYRRRHLWMDDSIESFLQGHNNFMPIRYSYSEIKQMTKCFNDKLGEGGYGSVFKAKLRSGRFVAVKFLGKSKASGQDFISEVGTIGRIHHVNVVQLIGFCSEGSKRALVYEFMPNAFLDNFIFSRGEKKTSLSWDTIYEIALGVAGGIEYRHRGCDMQILHFDIKPHNILLDENFVPKFQTLDLQNCTRQMIVFFGMLLMEMVGRRKNVNTCADHSSKIYFPLWIYDRIQQGGDMELKNVSEDVGKLARKMTLVALWCIQMKPVNRPSMRKVLDMLEGKVELLQIPPKPTFYPQEVSVAEDHEISSSSSDIDISITS</sequence>
<organism evidence="15 16">
    <name type="scientific">Escallonia herrerae</name>
    <dbReference type="NCBI Taxonomy" id="1293975"/>
    <lineage>
        <taxon>Eukaryota</taxon>
        <taxon>Viridiplantae</taxon>
        <taxon>Streptophyta</taxon>
        <taxon>Embryophyta</taxon>
        <taxon>Tracheophyta</taxon>
        <taxon>Spermatophyta</taxon>
        <taxon>Magnoliopsida</taxon>
        <taxon>eudicotyledons</taxon>
        <taxon>Gunneridae</taxon>
        <taxon>Pentapetalae</taxon>
        <taxon>asterids</taxon>
        <taxon>campanulids</taxon>
        <taxon>Escalloniales</taxon>
        <taxon>Escalloniaceae</taxon>
        <taxon>Escallonia</taxon>
    </lineage>
</organism>
<keyword evidence="11" id="KW-0325">Glycoprotein</keyword>
<evidence type="ECO:0000259" key="14">
    <source>
        <dbReference type="PROSITE" id="PS50011"/>
    </source>
</evidence>
<evidence type="ECO:0000313" key="16">
    <source>
        <dbReference type="Proteomes" id="UP001188597"/>
    </source>
</evidence>
<accession>A0AA88VDA7</accession>
<evidence type="ECO:0000256" key="3">
    <source>
        <dbReference type="ARBA" id="ARBA00022679"/>
    </source>
</evidence>
<protein>
    <recommendedName>
        <fullName evidence="14">Protein kinase domain-containing protein</fullName>
    </recommendedName>
</protein>
<evidence type="ECO:0000256" key="10">
    <source>
        <dbReference type="ARBA" id="ARBA00023136"/>
    </source>
</evidence>
<evidence type="ECO:0000256" key="7">
    <source>
        <dbReference type="ARBA" id="ARBA00022777"/>
    </source>
</evidence>
<keyword evidence="2 13" id="KW-0723">Serine/threonine-protein kinase</keyword>
<dbReference type="SUPFAM" id="SSF56112">
    <property type="entry name" value="Protein kinase-like (PK-like)"/>
    <property type="match status" value="1"/>
</dbReference>
<dbReference type="InterPro" id="IPR000719">
    <property type="entry name" value="Prot_kinase_dom"/>
</dbReference>
<keyword evidence="10" id="KW-0472">Membrane</keyword>
<comment type="similarity">
    <text evidence="13">Belongs to the protein kinase superfamily.</text>
</comment>
<keyword evidence="4" id="KW-0812">Transmembrane</keyword>
<dbReference type="InterPro" id="IPR008271">
    <property type="entry name" value="Ser/Thr_kinase_AS"/>
</dbReference>
<dbReference type="EMBL" id="JAVXUP010001960">
    <property type="protein sequence ID" value="KAK3006686.1"/>
    <property type="molecule type" value="Genomic_DNA"/>
</dbReference>
<dbReference type="Gene3D" id="1.10.510.10">
    <property type="entry name" value="Transferase(Phosphotransferase) domain 1"/>
    <property type="match status" value="2"/>
</dbReference>
<evidence type="ECO:0000256" key="11">
    <source>
        <dbReference type="ARBA" id="ARBA00023180"/>
    </source>
</evidence>
<name>A0AA88VDA7_9ASTE</name>
<keyword evidence="3" id="KW-0808">Transferase</keyword>
<keyword evidence="8 12" id="KW-0067">ATP-binding</keyword>
<evidence type="ECO:0000256" key="13">
    <source>
        <dbReference type="RuleBase" id="RU000304"/>
    </source>
</evidence>
<keyword evidence="5" id="KW-0732">Signal</keyword>
<dbReference type="PROSITE" id="PS50011">
    <property type="entry name" value="PROTEIN_KINASE_DOM"/>
    <property type="match status" value="1"/>
</dbReference>
<dbReference type="PROSITE" id="PS00108">
    <property type="entry name" value="PROTEIN_KINASE_ST"/>
    <property type="match status" value="1"/>
</dbReference>
<dbReference type="PANTHER" id="PTHR27009">
    <property type="entry name" value="RUST RESISTANCE KINASE LR10-RELATED"/>
    <property type="match status" value="1"/>
</dbReference>
<dbReference type="PROSITE" id="PS00107">
    <property type="entry name" value="PROTEIN_KINASE_ATP"/>
    <property type="match status" value="1"/>
</dbReference>
<evidence type="ECO:0000256" key="5">
    <source>
        <dbReference type="ARBA" id="ARBA00022729"/>
    </source>
</evidence>
<dbReference type="Pfam" id="PF00069">
    <property type="entry name" value="Pkinase"/>
    <property type="match status" value="1"/>
</dbReference>
<dbReference type="InterPro" id="IPR017441">
    <property type="entry name" value="Protein_kinase_ATP_BS"/>
</dbReference>
<reference evidence="15" key="1">
    <citation type="submission" date="2022-12" db="EMBL/GenBank/DDBJ databases">
        <title>Draft genome assemblies for two species of Escallonia (Escalloniales).</title>
        <authorList>
            <person name="Chanderbali A."/>
            <person name="Dervinis C."/>
            <person name="Anghel I."/>
            <person name="Soltis D."/>
            <person name="Soltis P."/>
            <person name="Zapata F."/>
        </authorList>
    </citation>
    <scope>NUCLEOTIDE SEQUENCE</scope>
    <source>
        <strain evidence="15">UCBG64.0493</strain>
        <tissue evidence="15">Leaf</tissue>
    </source>
</reference>
<evidence type="ECO:0000313" key="15">
    <source>
        <dbReference type="EMBL" id="KAK3006686.1"/>
    </source>
</evidence>
<feature type="domain" description="Protein kinase" evidence="14">
    <location>
        <begin position="124"/>
        <end position="403"/>
    </location>
</feature>
<keyword evidence="6 12" id="KW-0547">Nucleotide-binding</keyword>
<evidence type="ECO:0000256" key="4">
    <source>
        <dbReference type="ARBA" id="ARBA00022692"/>
    </source>
</evidence>
<dbReference type="FunFam" id="3.30.200.20:FF:000178">
    <property type="entry name" value="serine/threonine-protein kinase PBS1-like"/>
    <property type="match status" value="1"/>
</dbReference>
<evidence type="ECO:0000256" key="1">
    <source>
        <dbReference type="ARBA" id="ARBA00004479"/>
    </source>
</evidence>
<dbReference type="GO" id="GO:0004674">
    <property type="term" value="F:protein serine/threonine kinase activity"/>
    <property type="evidence" value="ECO:0007669"/>
    <property type="project" value="UniProtKB-KW"/>
</dbReference>